<keyword evidence="1" id="KW-0472">Membrane</keyword>
<gene>
    <name evidence="2" type="ORF">BS47DRAFT_1372436</name>
</gene>
<evidence type="ECO:0000256" key="1">
    <source>
        <dbReference type="SAM" id="Phobius"/>
    </source>
</evidence>
<dbReference type="GO" id="GO:0010945">
    <property type="term" value="F:coenzyme A diphosphatase activity"/>
    <property type="evidence" value="ECO:0007669"/>
    <property type="project" value="InterPro"/>
</dbReference>
<dbReference type="Proteomes" id="UP000886523">
    <property type="component" value="Unassembled WGS sequence"/>
</dbReference>
<name>A0A9P6DWM1_9AGAM</name>
<keyword evidence="1" id="KW-0812">Transmembrane</keyword>
<keyword evidence="3" id="KW-1185">Reference proteome</keyword>
<dbReference type="SUPFAM" id="SSF55811">
    <property type="entry name" value="Nudix"/>
    <property type="match status" value="1"/>
</dbReference>
<dbReference type="Gene3D" id="3.90.79.10">
    <property type="entry name" value="Nucleoside Triphosphate Pyrophosphohydrolase"/>
    <property type="match status" value="1"/>
</dbReference>
<protein>
    <recommendedName>
        <fullName evidence="4">Nudix hydrolase domain-containing protein</fullName>
    </recommendedName>
</protein>
<evidence type="ECO:0008006" key="4">
    <source>
        <dbReference type="Google" id="ProtNLM"/>
    </source>
</evidence>
<accession>A0A9P6DWM1</accession>
<organism evidence="2 3">
    <name type="scientific">Hydnum rufescens UP504</name>
    <dbReference type="NCBI Taxonomy" id="1448309"/>
    <lineage>
        <taxon>Eukaryota</taxon>
        <taxon>Fungi</taxon>
        <taxon>Dikarya</taxon>
        <taxon>Basidiomycota</taxon>
        <taxon>Agaricomycotina</taxon>
        <taxon>Agaricomycetes</taxon>
        <taxon>Cantharellales</taxon>
        <taxon>Hydnaceae</taxon>
        <taxon>Hydnum</taxon>
    </lineage>
</organism>
<dbReference type="PANTHER" id="PTHR12992">
    <property type="entry name" value="NUDIX HYDROLASE"/>
    <property type="match status" value="1"/>
</dbReference>
<feature type="transmembrane region" description="Helical" evidence="1">
    <location>
        <begin position="399"/>
        <end position="423"/>
    </location>
</feature>
<dbReference type="InterPro" id="IPR045121">
    <property type="entry name" value="CoAse"/>
</dbReference>
<proteinExistence type="predicted"/>
<evidence type="ECO:0000313" key="3">
    <source>
        <dbReference type="Proteomes" id="UP000886523"/>
    </source>
</evidence>
<keyword evidence="1" id="KW-1133">Transmembrane helix</keyword>
<reference evidence="2" key="1">
    <citation type="journal article" date="2020" name="Nat. Commun.">
        <title>Large-scale genome sequencing of mycorrhizal fungi provides insights into the early evolution of symbiotic traits.</title>
        <authorList>
            <person name="Miyauchi S."/>
            <person name="Kiss E."/>
            <person name="Kuo A."/>
            <person name="Drula E."/>
            <person name="Kohler A."/>
            <person name="Sanchez-Garcia M."/>
            <person name="Morin E."/>
            <person name="Andreopoulos B."/>
            <person name="Barry K.W."/>
            <person name="Bonito G."/>
            <person name="Buee M."/>
            <person name="Carver A."/>
            <person name="Chen C."/>
            <person name="Cichocki N."/>
            <person name="Clum A."/>
            <person name="Culley D."/>
            <person name="Crous P.W."/>
            <person name="Fauchery L."/>
            <person name="Girlanda M."/>
            <person name="Hayes R.D."/>
            <person name="Keri Z."/>
            <person name="LaButti K."/>
            <person name="Lipzen A."/>
            <person name="Lombard V."/>
            <person name="Magnuson J."/>
            <person name="Maillard F."/>
            <person name="Murat C."/>
            <person name="Nolan M."/>
            <person name="Ohm R.A."/>
            <person name="Pangilinan J."/>
            <person name="Pereira M.F."/>
            <person name="Perotto S."/>
            <person name="Peter M."/>
            <person name="Pfister S."/>
            <person name="Riley R."/>
            <person name="Sitrit Y."/>
            <person name="Stielow J.B."/>
            <person name="Szollosi G."/>
            <person name="Zifcakova L."/>
            <person name="Stursova M."/>
            <person name="Spatafora J.W."/>
            <person name="Tedersoo L."/>
            <person name="Vaario L.M."/>
            <person name="Yamada A."/>
            <person name="Yan M."/>
            <person name="Wang P."/>
            <person name="Xu J."/>
            <person name="Bruns T."/>
            <person name="Baldrian P."/>
            <person name="Vilgalys R."/>
            <person name="Dunand C."/>
            <person name="Henrissat B."/>
            <person name="Grigoriev I.V."/>
            <person name="Hibbett D."/>
            <person name="Nagy L.G."/>
            <person name="Martin F.M."/>
        </authorList>
    </citation>
    <scope>NUCLEOTIDE SEQUENCE</scope>
    <source>
        <strain evidence="2">UP504</strain>
    </source>
</reference>
<dbReference type="OrthoDB" id="70823at2759"/>
<dbReference type="EMBL" id="MU128968">
    <property type="protein sequence ID" value="KAF9513788.1"/>
    <property type="molecule type" value="Genomic_DNA"/>
</dbReference>
<dbReference type="PANTHER" id="PTHR12992:SF44">
    <property type="entry name" value="NUDIX HYDROLASE DOMAIN-CONTAINING PROTEIN"/>
    <property type="match status" value="1"/>
</dbReference>
<evidence type="ECO:0000313" key="2">
    <source>
        <dbReference type="EMBL" id="KAF9513788.1"/>
    </source>
</evidence>
<dbReference type="InterPro" id="IPR015797">
    <property type="entry name" value="NUDIX_hydrolase-like_dom_sf"/>
</dbReference>
<comment type="caution">
    <text evidence="2">The sequence shown here is derived from an EMBL/GenBank/DDBJ whole genome shotgun (WGS) entry which is preliminary data.</text>
</comment>
<dbReference type="AlphaFoldDB" id="A0A9P6DWM1"/>
<sequence length="430" mass="48468">MVSWNLGRFFPEWPIELHRIRSTPPRLISSPATQPRRAAVSLILRVRPPEGLPAIPDYEPPPLAEFFQQDWVRHPGARAELLFIRRDNQKPKEREMRGAGTGNAYGGAAAHVAFPGGRTEESDEGALVHRQTWEEIGLDLAERDFTCVGQLDDREITTSLGKRLLMILSPFVFLHLSPNELHIDPPTDEPETTLHWVPLSALLSPTPKWAFVTVDISSRLAPRHNILRTAVRWLVGSMRFRALVLTEADLHEMDDLHAHSFSHSMSRKDVIRSSASDELRLWGLTLGMTLDLIGFMYPRRTDLPPGDPSSDEFDEIGNMAMMPPMAYGASSHSSVFPRFSIPDVNFWIWVFGRRYRTVLKAWEAAVLRSRVTLEGSATDRRINWSGQALSTFYAAVRKALVVVIVGRAIGIVVSLVAVGVWIWKKMYPSV</sequence>